<organism evidence="1 2">
    <name type="scientific">Turnera subulata</name>
    <dbReference type="NCBI Taxonomy" id="218843"/>
    <lineage>
        <taxon>Eukaryota</taxon>
        <taxon>Viridiplantae</taxon>
        <taxon>Streptophyta</taxon>
        <taxon>Embryophyta</taxon>
        <taxon>Tracheophyta</taxon>
        <taxon>Spermatophyta</taxon>
        <taxon>Magnoliopsida</taxon>
        <taxon>eudicotyledons</taxon>
        <taxon>Gunneridae</taxon>
        <taxon>Pentapetalae</taxon>
        <taxon>rosids</taxon>
        <taxon>fabids</taxon>
        <taxon>Malpighiales</taxon>
        <taxon>Passifloraceae</taxon>
        <taxon>Turnera</taxon>
    </lineage>
</organism>
<comment type="caution">
    <text evidence="1">The sequence shown here is derived from an EMBL/GenBank/DDBJ whole genome shotgun (WGS) entry which is preliminary data.</text>
</comment>
<dbReference type="AlphaFoldDB" id="A0A9Q0G6I5"/>
<dbReference type="Proteomes" id="UP001141552">
    <property type="component" value="Unassembled WGS sequence"/>
</dbReference>
<evidence type="ECO:0000313" key="1">
    <source>
        <dbReference type="EMBL" id="KAJ4844504.1"/>
    </source>
</evidence>
<proteinExistence type="predicted"/>
<protein>
    <submittedName>
        <fullName evidence="1">Uncharacterized protein</fullName>
    </submittedName>
</protein>
<reference evidence="1" key="2">
    <citation type="journal article" date="2023" name="Plants (Basel)">
        <title>Annotation of the Turnera subulata (Passifloraceae) Draft Genome Reveals the S-Locus Evolved after the Divergence of Turneroideae from Passifloroideae in a Stepwise Manner.</title>
        <authorList>
            <person name="Henning P.M."/>
            <person name="Roalson E.H."/>
            <person name="Mir W."/>
            <person name="McCubbin A.G."/>
            <person name="Shore J.S."/>
        </authorList>
    </citation>
    <scope>NUCLEOTIDE SEQUENCE</scope>
    <source>
        <strain evidence="1">F60SS</strain>
    </source>
</reference>
<keyword evidence="2" id="KW-1185">Reference proteome</keyword>
<evidence type="ECO:0000313" key="2">
    <source>
        <dbReference type="Proteomes" id="UP001141552"/>
    </source>
</evidence>
<accession>A0A9Q0G6I5</accession>
<sequence length="63" mass="7551">MFKKFLTRKDFKNQSLIISKKDQFLRKYLDQVSNISKTLQSYENNTTCNISKALHTRLESHNR</sequence>
<dbReference type="EMBL" id="JAKUCV010001933">
    <property type="protein sequence ID" value="KAJ4844504.1"/>
    <property type="molecule type" value="Genomic_DNA"/>
</dbReference>
<name>A0A9Q0G6I5_9ROSI</name>
<reference evidence="1" key="1">
    <citation type="submission" date="2022-02" db="EMBL/GenBank/DDBJ databases">
        <authorList>
            <person name="Henning P.M."/>
            <person name="McCubbin A.G."/>
            <person name="Shore J.S."/>
        </authorList>
    </citation>
    <scope>NUCLEOTIDE SEQUENCE</scope>
    <source>
        <strain evidence="1">F60SS</strain>
        <tissue evidence="1">Leaves</tissue>
    </source>
</reference>
<gene>
    <name evidence="1" type="ORF">Tsubulata_006346</name>
</gene>